<name>A0A317Q974_9ENTR</name>
<protein>
    <submittedName>
        <fullName evidence="1">Uncharacterized protein</fullName>
    </submittedName>
</protein>
<dbReference type="AlphaFoldDB" id="A0A317Q974"/>
<dbReference type="EMBL" id="QGTS01000001">
    <property type="protein sequence ID" value="PWW12949.1"/>
    <property type="molecule type" value="Genomic_DNA"/>
</dbReference>
<accession>A0A317Q974</accession>
<reference evidence="1 2" key="1">
    <citation type="submission" date="2018-05" db="EMBL/GenBank/DDBJ databases">
        <title>Genomic Encyclopedia of Type Strains, Phase IV (KMG-IV): sequencing the most valuable type-strain genomes for metagenomic binning, comparative biology and taxonomic classification.</title>
        <authorList>
            <person name="Goeker M."/>
        </authorList>
    </citation>
    <scope>NUCLEOTIDE SEQUENCE [LARGE SCALE GENOMIC DNA]</scope>
    <source>
        <strain evidence="1 2">DSM 19579</strain>
    </source>
</reference>
<dbReference type="Proteomes" id="UP000246744">
    <property type="component" value="Unassembled WGS sequence"/>
</dbReference>
<evidence type="ECO:0000313" key="2">
    <source>
        <dbReference type="Proteomes" id="UP000246744"/>
    </source>
</evidence>
<comment type="caution">
    <text evidence="1">The sequence shown here is derived from an EMBL/GenBank/DDBJ whole genome shotgun (WGS) entry which is preliminary data.</text>
</comment>
<sequence length="36" mass="4154">MAGNYLWGTDNLYNGIGALYNTKCFILCDEVKYFNK</sequence>
<evidence type="ECO:0000313" key="1">
    <source>
        <dbReference type="EMBL" id="PWW12949.1"/>
    </source>
</evidence>
<organism evidence="1 2">
    <name type="scientific">Mangrovibacter plantisponsor</name>
    <dbReference type="NCBI Taxonomy" id="451513"/>
    <lineage>
        <taxon>Bacteria</taxon>
        <taxon>Pseudomonadati</taxon>
        <taxon>Pseudomonadota</taxon>
        <taxon>Gammaproteobacteria</taxon>
        <taxon>Enterobacterales</taxon>
        <taxon>Enterobacteriaceae</taxon>
        <taxon>Mangrovibacter</taxon>
    </lineage>
</organism>
<gene>
    <name evidence="1" type="ORF">DES37_101526</name>
</gene>
<keyword evidence="2" id="KW-1185">Reference proteome</keyword>
<proteinExistence type="predicted"/>